<keyword evidence="7" id="KW-0100">Branched-chain amino acid biosynthesis</keyword>
<dbReference type="PANTHER" id="PTHR43183">
    <property type="entry name" value="HYPOTHETICAL DIHYDROXYACID DEHYDRATASE (EUROFUNG)-RELATED"/>
    <property type="match status" value="1"/>
</dbReference>
<dbReference type="GO" id="GO:0004160">
    <property type="term" value="F:dihydroxy-acid dehydratase activity"/>
    <property type="evidence" value="ECO:0007669"/>
    <property type="project" value="UniProtKB-EC"/>
</dbReference>
<dbReference type="Pfam" id="PF24877">
    <property type="entry name" value="ILV_EDD_C"/>
    <property type="match status" value="1"/>
</dbReference>
<dbReference type="InterPro" id="IPR052352">
    <property type="entry name" value="Sugar_Degrad_Dehydratases"/>
</dbReference>
<dbReference type="EC" id="4.2.1.9" evidence="11"/>
<evidence type="ECO:0000256" key="8">
    <source>
        <dbReference type="SAM" id="MobiDB-lite"/>
    </source>
</evidence>
<evidence type="ECO:0000256" key="3">
    <source>
        <dbReference type="ARBA" id="ARBA00022723"/>
    </source>
</evidence>
<protein>
    <submittedName>
        <fullName evidence="11">Dihydroxy-acid dehydratase</fullName>
        <ecNumber evidence="11">4.2.1.9</ecNumber>
    </submittedName>
</protein>
<evidence type="ECO:0000256" key="6">
    <source>
        <dbReference type="ARBA" id="ARBA00023239"/>
    </source>
</evidence>
<feature type="compositionally biased region" description="Gly residues" evidence="8">
    <location>
        <begin position="540"/>
        <end position="550"/>
    </location>
</feature>
<evidence type="ECO:0000256" key="5">
    <source>
        <dbReference type="ARBA" id="ARBA00023014"/>
    </source>
</evidence>
<gene>
    <name evidence="11" type="ORF">AN218_21110</name>
</gene>
<evidence type="ECO:0000259" key="9">
    <source>
        <dbReference type="Pfam" id="PF00920"/>
    </source>
</evidence>
<evidence type="ECO:0000256" key="2">
    <source>
        <dbReference type="ARBA" id="ARBA00022714"/>
    </source>
</evidence>
<sequence>MSTNDPPARRSSAWFAAEGRNGFIHRSWMRNQGFGPEVFDGRPVIGIGNSWSELTPCNAHLRDVAEAVKRGVWEAGGLPLEFPSMSLGEPLMRPTTMLYRNLMAMEVEETLRANPLDGVVLLSGCDKTTPAMLMGAASVDIPALMVTGGPMLNGKFRGRDIGSGTAVWKLSEEMRAGKLTEEDLREAEGCMSRSRGHCMTMGTASTMACMAEALGMQPSGGAAIPAVDARRYALAQASGRRAVQLVEEDLRPSRVLTREAFENAIRVNAALGGSTNAVVHLLALAGRVEVPLELAEFDRLTAEVPVLADMVPSGRFLMEDFYYAGGLPVVIRELGDLIHRGCVTVTGRTVGEETAGAECYDREVIRTVAEPFMPAGAGTAVLHGSLCPDGAVLKVSAADPRLLTHRGRALVFDTVEEYTAAADDPALPVDSSTVLVVRGAGPKGYPGFPEVGNVPVPKVLLEAGVEDLVRISDARMSGTGYGTCVLHVAPESAVGGPLALVRTGDTVELDVPGRRLDLCVDEAELASRADELARQTASGDGAGGGEGGAGRSARRGWAKLYTEHVMQADRGADLDFLTGGSGSGVPRHSH</sequence>
<dbReference type="AlphaFoldDB" id="A0A1E7L0D6"/>
<dbReference type="SUPFAM" id="SSF52016">
    <property type="entry name" value="LeuD/IlvD-like"/>
    <property type="match status" value="1"/>
</dbReference>
<dbReference type="InterPro" id="IPR000581">
    <property type="entry name" value="ILV_EDD_N"/>
</dbReference>
<feature type="domain" description="Dihydroxy-acid/6-phosphogluconate dehydratase C-terminal" evidence="10">
    <location>
        <begin position="363"/>
        <end position="572"/>
    </location>
</feature>
<evidence type="ECO:0000313" key="11">
    <source>
        <dbReference type="EMBL" id="OEV09639.1"/>
    </source>
</evidence>
<keyword evidence="3" id="KW-0479">Metal-binding</keyword>
<comment type="caution">
    <text evidence="11">The sequence shown here is derived from an EMBL/GenBank/DDBJ whole genome shotgun (WGS) entry which is preliminary data.</text>
</comment>
<dbReference type="Pfam" id="PF00920">
    <property type="entry name" value="ILVD_EDD_N"/>
    <property type="match status" value="1"/>
</dbReference>
<dbReference type="PANTHER" id="PTHR43183:SF1">
    <property type="entry name" value="HYPOTHETICAL DIHYDROXY-ACID DEHYDRATASE (EUROFUNG)-RELATED"/>
    <property type="match status" value="1"/>
</dbReference>
<dbReference type="GO" id="GO:0051537">
    <property type="term" value="F:2 iron, 2 sulfur cluster binding"/>
    <property type="evidence" value="ECO:0007669"/>
    <property type="project" value="UniProtKB-KW"/>
</dbReference>
<dbReference type="InterPro" id="IPR037237">
    <property type="entry name" value="IlvD/EDD_N"/>
</dbReference>
<keyword evidence="4" id="KW-0408">Iron</keyword>
<keyword evidence="2" id="KW-0001">2Fe-2S</keyword>
<dbReference type="SUPFAM" id="SSF143975">
    <property type="entry name" value="IlvD/EDD N-terminal domain-like"/>
    <property type="match status" value="1"/>
</dbReference>
<accession>A0A1E7L0D6</accession>
<proteinExistence type="inferred from homology"/>
<comment type="similarity">
    <text evidence="1">Belongs to the IlvD/Edd family.</text>
</comment>
<evidence type="ECO:0000313" key="12">
    <source>
        <dbReference type="Proteomes" id="UP000176005"/>
    </source>
</evidence>
<feature type="region of interest" description="Disordered" evidence="8">
    <location>
        <begin position="530"/>
        <end position="552"/>
    </location>
</feature>
<dbReference type="NCBIfam" id="NF004784">
    <property type="entry name" value="PRK06131.1"/>
    <property type="match status" value="1"/>
</dbReference>
<dbReference type="NCBIfam" id="NF009560">
    <property type="entry name" value="PRK13017.1"/>
    <property type="match status" value="1"/>
</dbReference>
<reference evidence="11 12" key="1">
    <citation type="journal article" date="2016" name="Front. Microbiol.">
        <title>Comparative Genomics Analysis of Streptomyces Species Reveals Their Adaptation to the Marine Environment and Their Diversity at the Genomic Level.</title>
        <authorList>
            <person name="Tian X."/>
            <person name="Zhang Z."/>
            <person name="Yang T."/>
            <person name="Chen M."/>
            <person name="Li J."/>
            <person name="Chen F."/>
            <person name="Yang J."/>
            <person name="Li W."/>
            <person name="Zhang B."/>
            <person name="Zhang Z."/>
            <person name="Wu J."/>
            <person name="Zhang C."/>
            <person name="Long L."/>
            <person name="Xiao J."/>
        </authorList>
    </citation>
    <scope>NUCLEOTIDE SEQUENCE [LARGE SCALE GENOMIC DNA]</scope>
    <source>
        <strain evidence="11 12">SCSIO 10429</strain>
    </source>
</reference>
<dbReference type="PROSITE" id="PS00886">
    <property type="entry name" value="ILVD_EDD_1"/>
    <property type="match status" value="1"/>
</dbReference>
<dbReference type="RefSeq" id="WP_070018473.1">
    <property type="nucleotide sequence ID" value="NZ_LJGW01000354.1"/>
</dbReference>
<dbReference type="PATRIC" id="fig|518642.10.peg.5146"/>
<dbReference type="Gene3D" id="3.50.30.80">
    <property type="entry name" value="IlvD/EDD C-terminal domain-like"/>
    <property type="match status" value="1"/>
</dbReference>
<organism evidence="11 12">
    <name type="scientific">Streptomyces nanshensis</name>
    <dbReference type="NCBI Taxonomy" id="518642"/>
    <lineage>
        <taxon>Bacteria</taxon>
        <taxon>Bacillati</taxon>
        <taxon>Actinomycetota</taxon>
        <taxon>Actinomycetes</taxon>
        <taxon>Kitasatosporales</taxon>
        <taxon>Streptomycetaceae</taxon>
        <taxon>Streptomyces</taxon>
    </lineage>
</organism>
<keyword evidence="6 11" id="KW-0456">Lyase</keyword>
<evidence type="ECO:0000256" key="7">
    <source>
        <dbReference type="ARBA" id="ARBA00023304"/>
    </source>
</evidence>
<evidence type="ECO:0000259" key="10">
    <source>
        <dbReference type="Pfam" id="PF24877"/>
    </source>
</evidence>
<evidence type="ECO:0000256" key="1">
    <source>
        <dbReference type="ARBA" id="ARBA00006486"/>
    </source>
</evidence>
<name>A0A1E7L0D6_9ACTN</name>
<keyword evidence="5" id="KW-0411">Iron-sulfur</keyword>
<dbReference type="InterPro" id="IPR042096">
    <property type="entry name" value="Dihydro-acid_dehy_C"/>
</dbReference>
<evidence type="ECO:0000256" key="4">
    <source>
        <dbReference type="ARBA" id="ARBA00023004"/>
    </source>
</evidence>
<feature type="domain" description="Dihydroxy-acid/6-phosphogluconate dehydratase N-terminal" evidence="9">
    <location>
        <begin position="42"/>
        <end position="352"/>
    </location>
</feature>
<keyword evidence="7" id="KW-0028">Amino-acid biosynthesis</keyword>
<dbReference type="Proteomes" id="UP000176005">
    <property type="component" value="Unassembled WGS sequence"/>
</dbReference>
<keyword evidence="12" id="KW-1185">Reference proteome</keyword>
<dbReference type="InterPro" id="IPR056740">
    <property type="entry name" value="ILV_EDD_C"/>
</dbReference>
<dbReference type="GO" id="GO:0046872">
    <property type="term" value="F:metal ion binding"/>
    <property type="evidence" value="ECO:0007669"/>
    <property type="project" value="UniProtKB-KW"/>
</dbReference>
<dbReference type="InterPro" id="IPR020558">
    <property type="entry name" value="DiOHA_6PGluconate_deHydtase_CS"/>
</dbReference>
<dbReference type="EMBL" id="LJGW01000354">
    <property type="protein sequence ID" value="OEV09639.1"/>
    <property type="molecule type" value="Genomic_DNA"/>
</dbReference>
<dbReference type="GO" id="GO:0009082">
    <property type="term" value="P:branched-chain amino acid biosynthetic process"/>
    <property type="evidence" value="ECO:0007669"/>
    <property type="project" value="UniProtKB-KW"/>
</dbReference>